<evidence type="ECO:0000313" key="16">
    <source>
        <dbReference type="RefSeq" id="XP_035824035.1"/>
    </source>
</evidence>
<dbReference type="PANTHER" id="PTHR10954">
    <property type="entry name" value="RIBONUCLEASE H2 SUBUNIT A"/>
    <property type="match status" value="1"/>
</dbReference>
<keyword evidence="4 9" id="KW-0540">Nuclease</keyword>
<name>A0ABM0ZUA1_APLCA</name>
<dbReference type="InterPro" id="IPR001352">
    <property type="entry name" value="RNase_HII/HIII"/>
</dbReference>
<dbReference type="Gene3D" id="1.10.10.460">
    <property type="entry name" value="Ribonuclease hii. Domain 2"/>
    <property type="match status" value="1"/>
</dbReference>
<comment type="function">
    <text evidence="10">Endonuclease that specifically degrades the RNA of RNA-DNA hybrids.</text>
</comment>
<evidence type="ECO:0000256" key="7">
    <source>
        <dbReference type="ARBA" id="ARBA00022801"/>
    </source>
</evidence>
<dbReference type="Proteomes" id="UP000694888">
    <property type="component" value="Unplaced"/>
</dbReference>
<feature type="domain" description="RNase H type-2" evidence="11">
    <location>
        <begin position="36"/>
        <end position="259"/>
    </location>
</feature>
<dbReference type="InterPro" id="IPR023160">
    <property type="entry name" value="RNase_HII_hlx-loop-hlx_cap_dom"/>
</dbReference>
<dbReference type="RefSeq" id="XP_012934599.1">
    <property type="nucleotide sequence ID" value="XM_013079145.2"/>
</dbReference>
<evidence type="ECO:0000256" key="8">
    <source>
        <dbReference type="ARBA" id="ARBA00024981"/>
    </source>
</evidence>
<dbReference type="Pfam" id="PF01351">
    <property type="entry name" value="RNase_HII"/>
    <property type="match status" value="1"/>
</dbReference>
<dbReference type="InterPro" id="IPR004649">
    <property type="entry name" value="RNase_H2_suA"/>
</dbReference>
<evidence type="ECO:0000313" key="15">
    <source>
        <dbReference type="RefSeq" id="XP_035824034.1"/>
    </source>
</evidence>
<feature type="binding site" evidence="9">
    <location>
        <position position="42"/>
    </location>
    <ligand>
        <name>a divalent metal cation</name>
        <dbReference type="ChEBI" id="CHEBI:60240"/>
    </ligand>
</feature>
<dbReference type="EC" id="3.1.26.4" evidence="10"/>
<comment type="similarity">
    <text evidence="3">Belongs to the RNase HII family. Eukaryotic subfamily.</text>
</comment>
<evidence type="ECO:0000256" key="3">
    <source>
        <dbReference type="ARBA" id="ARBA00007058"/>
    </source>
</evidence>
<sequence>MEQHRYSPMDQSKYEEDRSKNCVLESSICERLTTEPCWLGIDEAGRGPVLGPLVYGICFSPVVEKQKFGEMGFADSKTLTEEQRESIFAKMNDALDLLGWIVEVLSSAYISTSMLRREKYNLNALSHDCAIGLIQKALDRGVNVTEVYVDTVGDPGKYQAKLKEIFPNIEITVAKKADSLYPIVSAASICAKVARDQAVKSWVFKEDFAVEECDYGSGYPGDPKTKKFLQDSFDKVFGFPTFVRFSWSTAGNIIEKDGVGVQWEDDEEEEGAKGTPVLSHFFKKKDEKAELKRHRFFTHRHLKHVTAL</sequence>
<evidence type="ECO:0000313" key="13">
    <source>
        <dbReference type="RefSeq" id="XP_012934599.1"/>
    </source>
</evidence>
<dbReference type="RefSeq" id="XP_035824035.1">
    <property type="nucleotide sequence ID" value="XM_035968142.1"/>
</dbReference>
<gene>
    <name evidence="13 14 15 16" type="primary">LOC101861267</name>
</gene>
<dbReference type="RefSeq" id="XP_035824033.1">
    <property type="nucleotide sequence ID" value="XM_035968140.1"/>
</dbReference>
<dbReference type="InterPro" id="IPR012337">
    <property type="entry name" value="RNaseH-like_sf"/>
</dbReference>
<keyword evidence="12" id="KW-1185">Reference proteome</keyword>
<dbReference type="InterPro" id="IPR024567">
    <property type="entry name" value="RNase_HII/HIII_dom"/>
</dbReference>
<evidence type="ECO:0000256" key="4">
    <source>
        <dbReference type="ARBA" id="ARBA00022722"/>
    </source>
</evidence>
<dbReference type="PROSITE" id="PS51975">
    <property type="entry name" value="RNASE_H_2"/>
    <property type="match status" value="1"/>
</dbReference>
<feature type="binding site" evidence="9">
    <location>
        <position position="150"/>
    </location>
    <ligand>
        <name>a divalent metal cation</name>
        <dbReference type="ChEBI" id="CHEBI:60240"/>
    </ligand>
</feature>
<evidence type="ECO:0000256" key="2">
    <source>
        <dbReference type="ARBA" id="ARBA00001946"/>
    </source>
</evidence>
<evidence type="ECO:0000313" key="14">
    <source>
        <dbReference type="RefSeq" id="XP_035824033.1"/>
    </source>
</evidence>
<evidence type="ECO:0000256" key="1">
    <source>
        <dbReference type="ARBA" id="ARBA00000077"/>
    </source>
</evidence>
<evidence type="ECO:0000256" key="10">
    <source>
        <dbReference type="RuleBase" id="RU003515"/>
    </source>
</evidence>
<comment type="cofactor">
    <cofactor evidence="9">
        <name>Mn(2+)</name>
        <dbReference type="ChEBI" id="CHEBI:29035"/>
    </cofactor>
    <cofactor evidence="9">
        <name>Mg(2+)</name>
        <dbReference type="ChEBI" id="CHEBI:18420"/>
    </cofactor>
    <text evidence="9">Manganese or magnesium. Binds 1 divalent metal ion per monomer in the absence of substrate. May bind a second metal ion after substrate binding.</text>
</comment>
<dbReference type="InterPro" id="IPR036397">
    <property type="entry name" value="RNaseH_sf"/>
</dbReference>
<dbReference type="CDD" id="cd07181">
    <property type="entry name" value="RNase_HII_eukaryota_like"/>
    <property type="match status" value="1"/>
</dbReference>
<comment type="cofactor">
    <cofactor evidence="2">
        <name>Mg(2+)</name>
        <dbReference type="ChEBI" id="CHEBI:18420"/>
    </cofactor>
</comment>
<evidence type="ECO:0000256" key="9">
    <source>
        <dbReference type="PROSITE-ProRule" id="PRU01319"/>
    </source>
</evidence>
<comment type="catalytic activity">
    <reaction evidence="1 9 10">
        <text>Endonucleolytic cleavage to 5'-phosphomonoester.</text>
        <dbReference type="EC" id="3.1.26.4"/>
    </reaction>
</comment>
<keyword evidence="5 9" id="KW-0479">Metal-binding</keyword>
<dbReference type="Gene3D" id="3.30.420.10">
    <property type="entry name" value="Ribonuclease H-like superfamily/Ribonuclease H"/>
    <property type="match status" value="1"/>
</dbReference>
<feature type="binding site" evidence="9">
    <location>
        <position position="43"/>
    </location>
    <ligand>
        <name>a divalent metal cation</name>
        <dbReference type="ChEBI" id="CHEBI:60240"/>
    </ligand>
</feature>
<keyword evidence="6 9" id="KW-0255">Endonuclease</keyword>
<accession>A0ABM0ZUA1</accession>
<reference evidence="13 14" key="1">
    <citation type="submission" date="2025-05" db="UniProtKB">
        <authorList>
            <consortium name="RefSeq"/>
        </authorList>
    </citation>
    <scope>IDENTIFICATION</scope>
</reference>
<proteinExistence type="inferred from homology"/>
<evidence type="ECO:0000256" key="5">
    <source>
        <dbReference type="ARBA" id="ARBA00022723"/>
    </source>
</evidence>
<dbReference type="PANTHER" id="PTHR10954:SF7">
    <property type="entry name" value="RIBONUCLEASE H2 SUBUNIT A"/>
    <property type="match status" value="1"/>
</dbReference>
<organism evidence="12 13">
    <name type="scientific">Aplysia californica</name>
    <name type="common">California sea hare</name>
    <dbReference type="NCBI Taxonomy" id="6500"/>
    <lineage>
        <taxon>Eukaryota</taxon>
        <taxon>Metazoa</taxon>
        <taxon>Spiralia</taxon>
        <taxon>Lophotrochozoa</taxon>
        <taxon>Mollusca</taxon>
        <taxon>Gastropoda</taxon>
        <taxon>Heterobranchia</taxon>
        <taxon>Euthyneura</taxon>
        <taxon>Tectipleura</taxon>
        <taxon>Aplysiida</taxon>
        <taxon>Aplysioidea</taxon>
        <taxon>Aplysiidae</taxon>
        <taxon>Aplysia</taxon>
    </lineage>
</organism>
<evidence type="ECO:0000313" key="12">
    <source>
        <dbReference type="Proteomes" id="UP000694888"/>
    </source>
</evidence>
<protein>
    <recommendedName>
        <fullName evidence="10">Ribonuclease</fullName>
        <ecNumber evidence="10">3.1.26.4</ecNumber>
    </recommendedName>
</protein>
<evidence type="ECO:0000256" key="6">
    <source>
        <dbReference type="ARBA" id="ARBA00022759"/>
    </source>
</evidence>
<dbReference type="GeneID" id="101861267"/>
<comment type="function">
    <text evidence="8">Catalytic subunit of RNase HII, an endonuclease that specifically degrades the RNA of RNA:DNA hybrids. Participates in DNA replication, possibly by mediating the removal of lagging-strand Okazaki fragment RNA primers during DNA replication. Mediates the excision of single ribonucleotides from DNA:RNA duplexes.</text>
</comment>
<evidence type="ECO:0000259" key="11">
    <source>
        <dbReference type="PROSITE" id="PS51975"/>
    </source>
</evidence>
<dbReference type="RefSeq" id="XP_035824034.1">
    <property type="nucleotide sequence ID" value="XM_035968141.1"/>
</dbReference>
<dbReference type="NCBIfam" id="TIGR00729">
    <property type="entry name" value="ribonuclease HII"/>
    <property type="match status" value="1"/>
</dbReference>
<keyword evidence="7 9" id="KW-0378">Hydrolase</keyword>
<dbReference type="SUPFAM" id="SSF53098">
    <property type="entry name" value="Ribonuclease H-like"/>
    <property type="match status" value="1"/>
</dbReference>